<dbReference type="AlphaFoldDB" id="A0A5D0CXJ9"/>
<gene>
    <name evidence="2" type="ORF">FRY98_01775</name>
</gene>
<dbReference type="Proteomes" id="UP000325218">
    <property type="component" value="Unassembled WGS sequence"/>
</dbReference>
<evidence type="ECO:0000313" key="2">
    <source>
        <dbReference type="EMBL" id="TYA14443.1"/>
    </source>
</evidence>
<name>A0A5D0CXJ9_9BACL</name>
<dbReference type="OrthoDB" id="4570726at2"/>
<organism evidence="2 3">
    <name type="scientific">Paenibacillus faecis</name>
    <dbReference type="NCBI Taxonomy" id="862114"/>
    <lineage>
        <taxon>Bacteria</taxon>
        <taxon>Bacillati</taxon>
        <taxon>Bacillota</taxon>
        <taxon>Bacilli</taxon>
        <taxon>Bacillales</taxon>
        <taxon>Paenibacillaceae</taxon>
        <taxon>Paenibacillus</taxon>
    </lineage>
</organism>
<evidence type="ECO:0000313" key="3">
    <source>
        <dbReference type="Proteomes" id="UP000325218"/>
    </source>
</evidence>
<feature type="region of interest" description="Disordered" evidence="1">
    <location>
        <begin position="109"/>
        <end position="139"/>
    </location>
</feature>
<dbReference type="InterPro" id="IPR016787">
    <property type="entry name" value="UCP021328"/>
</dbReference>
<protein>
    <submittedName>
        <fullName evidence="2">DUF2992 family protein</fullName>
    </submittedName>
</protein>
<dbReference type="EMBL" id="VSDO01000001">
    <property type="protein sequence ID" value="TYA14443.1"/>
    <property type="molecule type" value="Genomic_DNA"/>
</dbReference>
<dbReference type="RefSeq" id="WP_148450008.1">
    <property type="nucleotide sequence ID" value="NZ_VSDO01000001.1"/>
</dbReference>
<evidence type="ECO:0000256" key="1">
    <source>
        <dbReference type="SAM" id="MobiDB-lite"/>
    </source>
</evidence>
<keyword evidence="3" id="KW-1185">Reference proteome</keyword>
<proteinExistence type="predicted"/>
<accession>A0A5D0CXJ9</accession>
<reference evidence="2 3" key="1">
    <citation type="submission" date="2019-08" db="EMBL/GenBank/DDBJ databases">
        <title>Genome sequencing of Paenibacillus faecis DSM 23593(T).</title>
        <authorList>
            <person name="Kook J.-K."/>
            <person name="Park S.-N."/>
            <person name="Lim Y.K."/>
        </authorList>
    </citation>
    <scope>NUCLEOTIDE SEQUENCE [LARGE SCALE GENOMIC DNA]</scope>
    <source>
        <strain evidence="2 3">DSM 23593</strain>
    </source>
</reference>
<dbReference type="Pfam" id="PF11208">
    <property type="entry name" value="DUF2992"/>
    <property type="match status" value="1"/>
</dbReference>
<dbReference type="PIRSF" id="PIRSF021328">
    <property type="entry name" value="UCP021328"/>
    <property type="match status" value="1"/>
</dbReference>
<sequence>MKLTVYFEGQFWVGVVEETIGGQLKAYRHIFGSEPKDPEIFQFVNQEMPRISEVLSRSRGVEGDDANEARRINPKRQARLAARELNRRGISTFAQEALKEELLLRKKERKNLSREERERQQAYKREQKVLKAKQKHRGR</sequence>
<feature type="compositionally biased region" description="Basic and acidic residues" evidence="1">
    <location>
        <begin position="109"/>
        <end position="129"/>
    </location>
</feature>
<feature type="compositionally biased region" description="Basic residues" evidence="1">
    <location>
        <begin position="130"/>
        <end position="139"/>
    </location>
</feature>
<comment type="caution">
    <text evidence="2">The sequence shown here is derived from an EMBL/GenBank/DDBJ whole genome shotgun (WGS) entry which is preliminary data.</text>
</comment>